<dbReference type="Proteomes" id="UP000734854">
    <property type="component" value="Unassembled WGS sequence"/>
</dbReference>
<dbReference type="PANTHER" id="PTHR36078:SF2">
    <property type="entry name" value="OS09G0473966 PROTEIN"/>
    <property type="match status" value="1"/>
</dbReference>
<protein>
    <submittedName>
        <fullName evidence="1">Uncharacterized protein</fullName>
    </submittedName>
</protein>
<proteinExistence type="predicted"/>
<dbReference type="EMBL" id="JACMSC010000007">
    <property type="protein sequence ID" value="KAG6513317.1"/>
    <property type="molecule type" value="Genomic_DNA"/>
</dbReference>
<dbReference type="PANTHER" id="PTHR36078">
    <property type="entry name" value="BNACNNG21220D PROTEIN"/>
    <property type="match status" value="1"/>
</dbReference>
<keyword evidence="2" id="KW-1185">Reference proteome</keyword>
<comment type="caution">
    <text evidence="1">The sequence shown here is derived from an EMBL/GenBank/DDBJ whole genome shotgun (WGS) entry which is preliminary data.</text>
</comment>
<gene>
    <name evidence="1" type="ORF">ZIOFF_023641</name>
</gene>
<evidence type="ECO:0000313" key="2">
    <source>
        <dbReference type="Proteomes" id="UP000734854"/>
    </source>
</evidence>
<sequence>METRSDEEGKLPDIDAAEHEEKHRRYEALYARRLRAKYFSKKAVDGVFIHVFLPLCIDGLVQDHLLTQLNTWKRGTNHLTKQKPQALPNRSRLLRRAVSGVLKAKSGKGRYVEVC</sequence>
<accession>A0A8J5LFP2</accession>
<organism evidence="1 2">
    <name type="scientific">Zingiber officinale</name>
    <name type="common">Ginger</name>
    <name type="synonym">Amomum zingiber</name>
    <dbReference type="NCBI Taxonomy" id="94328"/>
    <lineage>
        <taxon>Eukaryota</taxon>
        <taxon>Viridiplantae</taxon>
        <taxon>Streptophyta</taxon>
        <taxon>Embryophyta</taxon>
        <taxon>Tracheophyta</taxon>
        <taxon>Spermatophyta</taxon>
        <taxon>Magnoliopsida</taxon>
        <taxon>Liliopsida</taxon>
        <taxon>Zingiberales</taxon>
        <taxon>Zingiberaceae</taxon>
        <taxon>Zingiber</taxon>
    </lineage>
</organism>
<name>A0A8J5LFP2_ZINOF</name>
<evidence type="ECO:0000313" key="1">
    <source>
        <dbReference type="EMBL" id="KAG6513317.1"/>
    </source>
</evidence>
<dbReference type="AlphaFoldDB" id="A0A8J5LFP2"/>
<reference evidence="1 2" key="1">
    <citation type="submission" date="2020-08" db="EMBL/GenBank/DDBJ databases">
        <title>Plant Genome Project.</title>
        <authorList>
            <person name="Zhang R.-G."/>
        </authorList>
    </citation>
    <scope>NUCLEOTIDE SEQUENCE [LARGE SCALE GENOMIC DNA]</scope>
    <source>
        <tissue evidence="1">Rhizome</tissue>
    </source>
</reference>